<comment type="subcellular location">
    <subcellularLocation>
        <location evidence="1">Secreted</location>
        <location evidence="1">Cell wall</location>
    </subcellularLocation>
</comment>
<keyword evidence="11" id="KW-1185">Reference proteome</keyword>
<dbReference type="Pfam" id="PF00295">
    <property type="entry name" value="Glyco_hydro_28"/>
    <property type="match status" value="1"/>
</dbReference>
<evidence type="ECO:0000313" key="11">
    <source>
        <dbReference type="Proteomes" id="UP001179952"/>
    </source>
</evidence>
<evidence type="ECO:0000313" key="10">
    <source>
        <dbReference type="EMBL" id="KAK1259047.1"/>
    </source>
</evidence>
<reference evidence="10" key="2">
    <citation type="submission" date="2023-06" db="EMBL/GenBank/DDBJ databases">
        <authorList>
            <person name="Ma L."/>
            <person name="Liu K.-W."/>
            <person name="Li Z."/>
            <person name="Hsiao Y.-Y."/>
            <person name="Qi Y."/>
            <person name="Fu T."/>
            <person name="Tang G."/>
            <person name="Zhang D."/>
            <person name="Sun W.-H."/>
            <person name="Liu D.-K."/>
            <person name="Li Y."/>
            <person name="Chen G.-Z."/>
            <person name="Liu X.-D."/>
            <person name="Liao X.-Y."/>
            <person name="Jiang Y.-T."/>
            <person name="Yu X."/>
            <person name="Hao Y."/>
            <person name="Huang J."/>
            <person name="Zhao X.-W."/>
            <person name="Ke S."/>
            <person name="Chen Y.-Y."/>
            <person name="Wu W.-L."/>
            <person name="Hsu J.-L."/>
            <person name="Lin Y.-F."/>
            <person name="Huang M.-D."/>
            <person name="Li C.-Y."/>
            <person name="Huang L."/>
            <person name="Wang Z.-W."/>
            <person name="Zhao X."/>
            <person name="Zhong W.-Y."/>
            <person name="Peng D.-H."/>
            <person name="Ahmad S."/>
            <person name="Lan S."/>
            <person name="Zhang J.-S."/>
            <person name="Tsai W.-C."/>
            <person name="Van De Peer Y."/>
            <person name="Liu Z.-J."/>
        </authorList>
    </citation>
    <scope>NUCLEOTIDE SEQUENCE</scope>
    <source>
        <strain evidence="10">SCP</strain>
        <tissue evidence="10">Leaves</tissue>
    </source>
</reference>
<comment type="similarity">
    <text evidence="2 9">Belongs to the glycosyl hydrolase 28 family.</text>
</comment>
<accession>A0AAV9A4C6</accession>
<feature type="active site" evidence="8">
    <location>
        <position position="93"/>
    </location>
</feature>
<proteinExistence type="inferred from homology"/>
<dbReference type="Gene3D" id="2.160.20.10">
    <property type="entry name" value="Single-stranded right-handed beta-helix, Pectin lyase-like"/>
    <property type="match status" value="1"/>
</dbReference>
<evidence type="ECO:0000256" key="5">
    <source>
        <dbReference type="ARBA" id="ARBA00022801"/>
    </source>
</evidence>
<dbReference type="GO" id="GO:0071555">
    <property type="term" value="P:cell wall organization"/>
    <property type="evidence" value="ECO:0007669"/>
    <property type="project" value="UniProtKB-KW"/>
</dbReference>
<evidence type="ECO:0000256" key="3">
    <source>
        <dbReference type="ARBA" id="ARBA00022512"/>
    </source>
</evidence>
<dbReference type="InterPro" id="IPR000743">
    <property type="entry name" value="Glyco_hydro_28"/>
</dbReference>
<dbReference type="Proteomes" id="UP001179952">
    <property type="component" value="Unassembled WGS sequence"/>
</dbReference>
<evidence type="ECO:0000256" key="1">
    <source>
        <dbReference type="ARBA" id="ARBA00004191"/>
    </source>
</evidence>
<dbReference type="InterPro" id="IPR012334">
    <property type="entry name" value="Pectin_lyas_fold"/>
</dbReference>
<dbReference type="EMBL" id="JAUJYN010000012">
    <property type="protein sequence ID" value="KAK1259047.1"/>
    <property type="molecule type" value="Genomic_DNA"/>
</dbReference>
<keyword evidence="3" id="KW-0134">Cell wall</keyword>
<keyword evidence="7" id="KW-0961">Cell wall biogenesis/degradation</keyword>
<evidence type="ECO:0000256" key="4">
    <source>
        <dbReference type="ARBA" id="ARBA00022525"/>
    </source>
</evidence>
<keyword evidence="5 9" id="KW-0378">Hydrolase</keyword>
<evidence type="ECO:0000256" key="7">
    <source>
        <dbReference type="ARBA" id="ARBA00023316"/>
    </source>
</evidence>
<dbReference type="GO" id="GO:0005975">
    <property type="term" value="P:carbohydrate metabolic process"/>
    <property type="evidence" value="ECO:0007669"/>
    <property type="project" value="InterPro"/>
</dbReference>
<evidence type="ECO:0000256" key="2">
    <source>
        <dbReference type="ARBA" id="ARBA00008834"/>
    </source>
</evidence>
<sequence>MTFYRCADLRLSDVKFINSPKTHVLIQACKRISIANLHISSPKDSPNTDGIHIESSQHVDVRATVIGAGDDCISIGDRTSDVNISRITCGPGHGISVGSLGKGGANVAVEHIRVSYVSFNGTTNGARIKTWQGATGYARKISFEHLNFTSVENPIIINQYYCEFTTCRNQTMGVKISNVSYIEAFGTSITPVAVSLLCSETVSCTDIQFDTINLTSSVRGLATTARCINAHGRVKGIIQPHLPCLL</sequence>
<evidence type="ECO:0000256" key="8">
    <source>
        <dbReference type="PROSITE-ProRule" id="PRU10052"/>
    </source>
</evidence>
<dbReference type="SUPFAM" id="SSF51126">
    <property type="entry name" value="Pectin lyase-like"/>
    <property type="match status" value="1"/>
</dbReference>
<dbReference type="AlphaFoldDB" id="A0AAV9A4C6"/>
<gene>
    <name evidence="10" type="ORF">QJS04_geneDACA020053</name>
</gene>
<keyword evidence="4" id="KW-0964">Secreted</keyword>
<reference evidence="10" key="1">
    <citation type="journal article" date="2023" name="Nat. Commun.">
        <title>Diploid and tetraploid genomes of Acorus and the evolution of monocots.</title>
        <authorList>
            <person name="Ma L."/>
            <person name="Liu K.W."/>
            <person name="Li Z."/>
            <person name="Hsiao Y.Y."/>
            <person name="Qi Y."/>
            <person name="Fu T."/>
            <person name="Tang G.D."/>
            <person name="Zhang D."/>
            <person name="Sun W.H."/>
            <person name="Liu D.K."/>
            <person name="Li Y."/>
            <person name="Chen G.Z."/>
            <person name="Liu X.D."/>
            <person name="Liao X.Y."/>
            <person name="Jiang Y.T."/>
            <person name="Yu X."/>
            <person name="Hao Y."/>
            <person name="Huang J."/>
            <person name="Zhao X.W."/>
            <person name="Ke S."/>
            <person name="Chen Y.Y."/>
            <person name="Wu W.L."/>
            <person name="Hsu J.L."/>
            <person name="Lin Y.F."/>
            <person name="Huang M.D."/>
            <person name="Li C.Y."/>
            <person name="Huang L."/>
            <person name="Wang Z.W."/>
            <person name="Zhao X."/>
            <person name="Zhong W.Y."/>
            <person name="Peng D.H."/>
            <person name="Ahmad S."/>
            <person name="Lan S."/>
            <person name="Zhang J.S."/>
            <person name="Tsai W.C."/>
            <person name="Van de Peer Y."/>
            <person name="Liu Z.J."/>
        </authorList>
    </citation>
    <scope>NUCLEOTIDE SEQUENCE</scope>
    <source>
        <strain evidence="10">SCP</strain>
    </source>
</reference>
<comment type="caution">
    <text evidence="10">The sequence shown here is derived from an EMBL/GenBank/DDBJ whole genome shotgun (WGS) entry which is preliminary data.</text>
</comment>
<protein>
    <submittedName>
        <fullName evidence="10">Polygalacturonase</fullName>
    </submittedName>
</protein>
<dbReference type="PROSITE" id="PS00502">
    <property type="entry name" value="POLYGALACTURONASE"/>
    <property type="match status" value="1"/>
</dbReference>
<dbReference type="GO" id="GO:0004650">
    <property type="term" value="F:polygalacturonase activity"/>
    <property type="evidence" value="ECO:0007669"/>
    <property type="project" value="InterPro"/>
</dbReference>
<dbReference type="InterPro" id="IPR011050">
    <property type="entry name" value="Pectin_lyase_fold/virulence"/>
</dbReference>
<evidence type="ECO:0000256" key="9">
    <source>
        <dbReference type="RuleBase" id="RU361169"/>
    </source>
</evidence>
<dbReference type="PANTHER" id="PTHR31375">
    <property type="match status" value="1"/>
</dbReference>
<keyword evidence="6 9" id="KW-0326">Glycosidase</keyword>
<name>A0AAV9A4C6_ACOGR</name>
<evidence type="ECO:0000256" key="6">
    <source>
        <dbReference type="ARBA" id="ARBA00023295"/>
    </source>
</evidence>
<organism evidence="10 11">
    <name type="scientific">Acorus gramineus</name>
    <name type="common">Dwarf sweet flag</name>
    <dbReference type="NCBI Taxonomy" id="55184"/>
    <lineage>
        <taxon>Eukaryota</taxon>
        <taxon>Viridiplantae</taxon>
        <taxon>Streptophyta</taxon>
        <taxon>Embryophyta</taxon>
        <taxon>Tracheophyta</taxon>
        <taxon>Spermatophyta</taxon>
        <taxon>Magnoliopsida</taxon>
        <taxon>Liliopsida</taxon>
        <taxon>Acoraceae</taxon>
        <taxon>Acorus</taxon>
    </lineage>
</organism>